<feature type="compositionally biased region" description="Low complexity" evidence="1">
    <location>
        <begin position="125"/>
        <end position="144"/>
    </location>
</feature>
<dbReference type="EMBL" id="JADGJQ010000002">
    <property type="protein sequence ID" value="KAJ3185123.1"/>
    <property type="molecule type" value="Genomic_DNA"/>
</dbReference>
<accession>A0AAD5TRF9</accession>
<keyword evidence="3" id="KW-1185">Reference proteome</keyword>
<feature type="region of interest" description="Disordered" evidence="1">
    <location>
        <begin position="175"/>
        <end position="237"/>
    </location>
</feature>
<reference evidence="2" key="1">
    <citation type="submission" date="2020-05" db="EMBL/GenBank/DDBJ databases">
        <title>Phylogenomic resolution of chytrid fungi.</title>
        <authorList>
            <person name="Stajich J.E."/>
            <person name="Amses K."/>
            <person name="Simmons R."/>
            <person name="Seto K."/>
            <person name="Myers J."/>
            <person name="Bonds A."/>
            <person name="Quandt C.A."/>
            <person name="Barry K."/>
            <person name="Liu P."/>
            <person name="Grigoriev I."/>
            <person name="Longcore J.E."/>
            <person name="James T.Y."/>
        </authorList>
    </citation>
    <scope>NUCLEOTIDE SEQUENCE</scope>
    <source>
        <strain evidence="2">JEL0379</strain>
    </source>
</reference>
<feature type="compositionally biased region" description="Polar residues" evidence="1">
    <location>
        <begin position="55"/>
        <end position="69"/>
    </location>
</feature>
<evidence type="ECO:0000256" key="1">
    <source>
        <dbReference type="SAM" id="MobiDB-lite"/>
    </source>
</evidence>
<protein>
    <submittedName>
        <fullName evidence="2">Uncharacterized protein</fullName>
    </submittedName>
</protein>
<sequence>MKRAAKLAKRLQRKEAASAGTSPEPYRPAQYGRENPGARAAHPAMMTAGPRHMHTQSGSQNMNLRNQTAFDAPPPGADYDGGQYQEDEFYYHDRGGDSNLQHDPPQSARYARGRAPTHQQQFNRQSNSQHPHSSWQPPHQPQYQRESNSHYAGPYGSSWQPQYYLHPSRHYPPFAPHGIWYPPPQEPIPPLQRHYNEPMAHPRNANMQYPQARRPPGRQPQITQLEDQNDHGIGEND</sequence>
<evidence type="ECO:0000313" key="3">
    <source>
        <dbReference type="Proteomes" id="UP001212152"/>
    </source>
</evidence>
<feature type="compositionally biased region" description="Pro residues" evidence="1">
    <location>
        <begin position="181"/>
        <end position="190"/>
    </location>
</feature>
<evidence type="ECO:0000313" key="2">
    <source>
        <dbReference type="EMBL" id="KAJ3185123.1"/>
    </source>
</evidence>
<name>A0AAD5TRF9_9FUNG</name>
<dbReference type="Proteomes" id="UP001212152">
    <property type="component" value="Unassembled WGS sequence"/>
</dbReference>
<dbReference type="AlphaFoldDB" id="A0AAD5TRF9"/>
<proteinExistence type="predicted"/>
<feature type="compositionally biased region" description="Basic residues" evidence="1">
    <location>
        <begin position="1"/>
        <end position="12"/>
    </location>
</feature>
<feature type="region of interest" description="Disordered" evidence="1">
    <location>
        <begin position="1"/>
        <end position="158"/>
    </location>
</feature>
<comment type="caution">
    <text evidence="2">The sequence shown here is derived from an EMBL/GenBank/DDBJ whole genome shotgun (WGS) entry which is preliminary data.</text>
</comment>
<feature type="compositionally biased region" description="Basic and acidic residues" evidence="1">
    <location>
        <begin position="228"/>
        <end position="237"/>
    </location>
</feature>
<organism evidence="2 3">
    <name type="scientific">Geranomyces variabilis</name>
    <dbReference type="NCBI Taxonomy" id="109894"/>
    <lineage>
        <taxon>Eukaryota</taxon>
        <taxon>Fungi</taxon>
        <taxon>Fungi incertae sedis</taxon>
        <taxon>Chytridiomycota</taxon>
        <taxon>Chytridiomycota incertae sedis</taxon>
        <taxon>Chytridiomycetes</taxon>
        <taxon>Spizellomycetales</taxon>
        <taxon>Powellomycetaceae</taxon>
        <taxon>Geranomyces</taxon>
    </lineage>
</organism>
<gene>
    <name evidence="2" type="ORF">HDU87_002689</name>
</gene>